<proteinExistence type="predicted"/>
<reference evidence="3 4" key="1">
    <citation type="journal article" date="2015" name="Genome Biol. Evol.">
        <title>Phylogenomic analyses indicate that early fungi evolved digesting cell walls of algal ancestors of land plants.</title>
        <authorList>
            <person name="Chang Y."/>
            <person name="Wang S."/>
            <person name="Sekimoto S."/>
            <person name="Aerts A.L."/>
            <person name="Choi C."/>
            <person name="Clum A."/>
            <person name="LaButti K.M."/>
            <person name="Lindquist E.A."/>
            <person name="Yee Ngan C."/>
            <person name="Ohm R.A."/>
            <person name="Salamov A.A."/>
            <person name="Grigoriev I.V."/>
            <person name="Spatafora J.W."/>
            <person name="Berbee M.L."/>
        </authorList>
    </citation>
    <scope>NUCLEOTIDE SEQUENCE [LARGE SCALE GENOMIC DNA]</scope>
    <source>
        <strain evidence="3 4">NRRL 28638</strain>
    </source>
</reference>
<keyword evidence="2" id="KW-1133">Transmembrane helix</keyword>
<keyword evidence="2" id="KW-0472">Membrane</keyword>
<evidence type="ECO:0000256" key="1">
    <source>
        <dbReference type="SAM" id="MobiDB-lite"/>
    </source>
</evidence>
<dbReference type="AlphaFoldDB" id="A0A137P781"/>
<sequence length="585" mass="65650">MSFHNHRHSPWLRSNSGRYDPTVFRNSPLRECITFSPEEETEALPPSSSSINVTTLDTSSCSISKAMDMGKQGPFKSSSSQLNKLNLPGNNRVYQASPGSNKWENYTGGKQYYDDMDTDEYSSDDEEIAVNNLIKIQSSQIFSTPSFNQTLSKLFTKGGAKSSASDSQTNLNNTNQHHSSNNINQVHASSSSMSLNLNEMLKAAAVQLRNLKSKKIEVPSNLYNGNHSNDSTRNVSIPPVLSGEKLSAVSEELSQLHSTSQLSSNSQIQRPQSAKSPYSRRSYTMSEVNLSRLLITKSEVHQPNNIAEKHHLTAHSQPDLASRPSTNNLIDWLQGKLSKSSLSGMYRKRTSSVGLDMGEDFKSKSNIGSIDNIDLFGLEKGVRDLEKSSAIRSKAGSFTDLLRQPKPAKLSLMSKIHLEDSPGNPIILTKDHSMFSNNELVFMGDEKGRSILYEKPAKWYTLRYWTRGDDKTERLYFIMFGLGFLFFPVWLFAYIAICLLPKQSSQTPNPMHTRWKSRYRLAFTIALWISLLIALILVITHPNWFPKHNKVGLFGNVSTMGWDDNVLKDRIIVSDQGVKVNSKHH</sequence>
<feature type="compositionally biased region" description="Polar residues" evidence="1">
    <location>
        <begin position="162"/>
        <end position="182"/>
    </location>
</feature>
<evidence type="ECO:0000313" key="3">
    <source>
        <dbReference type="EMBL" id="KXN70866.1"/>
    </source>
</evidence>
<accession>A0A137P781</accession>
<keyword evidence="4" id="KW-1185">Reference proteome</keyword>
<protein>
    <submittedName>
        <fullName evidence="3">Uncharacterized protein</fullName>
    </submittedName>
</protein>
<evidence type="ECO:0000256" key="2">
    <source>
        <dbReference type="SAM" id="Phobius"/>
    </source>
</evidence>
<gene>
    <name evidence="3" type="ORF">CONCODRAFT_6489</name>
</gene>
<dbReference type="EMBL" id="KQ964490">
    <property type="protein sequence ID" value="KXN70866.1"/>
    <property type="molecule type" value="Genomic_DNA"/>
</dbReference>
<feature type="transmembrane region" description="Helical" evidence="2">
    <location>
        <begin position="475"/>
        <end position="500"/>
    </location>
</feature>
<name>A0A137P781_CONC2</name>
<feature type="compositionally biased region" description="Basic residues" evidence="1">
    <location>
        <begin position="1"/>
        <end position="10"/>
    </location>
</feature>
<evidence type="ECO:0000313" key="4">
    <source>
        <dbReference type="Proteomes" id="UP000070444"/>
    </source>
</evidence>
<dbReference type="Proteomes" id="UP000070444">
    <property type="component" value="Unassembled WGS sequence"/>
</dbReference>
<dbReference type="OrthoDB" id="5736003at2759"/>
<feature type="compositionally biased region" description="Polar residues" evidence="1">
    <location>
        <begin position="268"/>
        <end position="282"/>
    </location>
</feature>
<keyword evidence="2" id="KW-0812">Transmembrane</keyword>
<feature type="region of interest" description="Disordered" evidence="1">
    <location>
        <begin position="251"/>
        <end position="282"/>
    </location>
</feature>
<feature type="region of interest" description="Disordered" evidence="1">
    <location>
        <begin position="158"/>
        <end position="182"/>
    </location>
</feature>
<feature type="compositionally biased region" description="Low complexity" evidence="1">
    <location>
        <begin position="251"/>
        <end position="267"/>
    </location>
</feature>
<feature type="region of interest" description="Disordered" evidence="1">
    <location>
        <begin position="1"/>
        <end position="20"/>
    </location>
</feature>
<organism evidence="3 4">
    <name type="scientific">Conidiobolus coronatus (strain ATCC 28846 / CBS 209.66 / NRRL 28638)</name>
    <name type="common">Delacroixia coronata</name>
    <dbReference type="NCBI Taxonomy" id="796925"/>
    <lineage>
        <taxon>Eukaryota</taxon>
        <taxon>Fungi</taxon>
        <taxon>Fungi incertae sedis</taxon>
        <taxon>Zoopagomycota</taxon>
        <taxon>Entomophthoromycotina</taxon>
        <taxon>Entomophthoromycetes</taxon>
        <taxon>Entomophthorales</taxon>
        <taxon>Ancylistaceae</taxon>
        <taxon>Conidiobolus</taxon>
    </lineage>
</organism>
<feature type="transmembrane region" description="Helical" evidence="2">
    <location>
        <begin position="521"/>
        <end position="540"/>
    </location>
</feature>